<dbReference type="Gene3D" id="3.40.50.1000">
    <property type="entry name" value="HAD superfamily/HAD-like"/>
    <property type="match status" value="1"/>
</dbReference>
<organism evidence="1 2">
    <name type="scientific">Paenibacillus terreus</name>
    <dbReference type="NCBI Taxonomy" id="1387834"/>
    <lineage>
        <taxon>Bacteria</taxon>
        <taxon>Bacillati</taxon>
        <taxon>Bacillota</taxon>
        <taxon>Bacilli</taxon>
        <taxon>Bacillales</taxon>
        <taxon>Paenibacillaceae</taxon>
        <taxon>Paenibacillus</taxon>
    </lineage>
</organism>
<dbReference type="InterPro" id="IPR023198">
    <property type="entry name" value="PGP-like_dom2"/>
</dbReference>
<evidence type="ECO:0000313" key="1">
    <source>
        <dbReference type="EMBL" id="MFB5683610.1"/>
    </source>
</evidence>
<protein>
    <submittedName>
        <fullName evidence="1">HAD family hydrolase</fullName>
        <ecNumber evidence="1">3.-.-.-</ecNumber>
    </submittedName>
</protein>
<dbReference type="InterPro" id="IPR006439">
    <property type="entry name" value="HAD-SF_hydro_IA"/>
</dbReference>
<dbReference type="Pfam" id="PF00702">
    <property type="entry name" value="Hydrolase"/>
    <property type="match status" value="1"/>
</dbReference>
<dbReference type="SFLD" id="SFLDS00003">
    <property type="entry name" value="Haloacid_Dehalogenase"/>
    <property type="match status" value="1"/>
</dbReference>
<dbReference type="InterPro" id="IPR023214">
    <property type="entry name" value="HAD_sf"/>
</dbReference>
<dbReference type="SUPFAM" id="SSF56784">
    <property type="entry name" value="HAD-like"/>
    <property type="match status" value="1"/>
</dbReference>
<dbReference type="SFLD" id="SFLDG01129">
    <property type="entry name" value="C1.5:_HAD__Beta-PGM__Phosphata"/>
    <property type="match status" value="1"/>
</dbReference>
<keyword evidence="1" id="KW-0378">Hydrolase</keyword>
<dbReference type="PRINTS" id="PR00413">
    <property type="entry name" value="HADHALOGNASE"/>
</dbReference>
<accession>A0ABV5BDA4</accession>
<sequence>MPELQVGTHVEPCRAILFDKDGTLLDFLQMWGPWTSSVLNMMEQHLAVIGTEFIGGKERLLGTVFDQEGRVAGYDMRGPLAMGTVEETTGLLAWQLYAAGVPWDEAVMQVRHFSKIAVADLRSRRPAQAFPGLSAFLEQCRAAGLKLGVVTSDGGREAEEHLGWLGFRRYFGAVIGYDDVREGKPSPDMVLKACEELGVTPAETVVIGDSNGDMQMGKHAGVRLKLGFAPDPKLTEHLADADIIFHSYEDLKVNYFNKFNVMEADKG</sequence>
<dbReference type="Gene3D" id="1.10.150.240">
    <property type="entry name" value="Putative phosphatase, domain 2"/>
    <property type="match status" value="1"/>
</dbReference>
<dbReference type="NCBIfam" id="TIGR01549">
    <property type="entry name" value="HAD-SF-IA-v1"/>
    <property type="match status" value="1"/>
</dbReference>
<dbReference type="PANTHER" id="PTHR43434">
    <property type="entry name" value="PHOSPHOGLYCOLATE PHOSPHATASE"/>
    <property type="match status" value="1"/>
</dbReference>
<name>A0ABV5BDA4_9BACL</name>
<reference evidence="1 2" key="1">
    <citation type="submission" date="2024-09" db="EMBL/GenBank/DDBJ databases">
        <authorList>
            <person name="Ruan L."/>
        </authorList>
    </citation>
    <scope>NUCLEOTIDE SEQUENCE [LARGE SCALE GENOMIC DNA]</scope>
    <source>
        <strain evidence="1 2">D33</strain>
    </source>
</reference>
<gene>
    <name evidence="1" type="ORF">ACE3NQ_22100</name>
</gene>
<dbReference type="NCBIfam" id="TIGR01509">
    <property type="entry name" value="HAD-SF-IA-v3"/>
    <property type="match status" value="1"/>
</dbReference>
<keyword evidence="2" id="KW-1185">Reference proteome</keyword>
<dbReference type="InterPro" id="IPR050155">
    <property type="entry name" value="HAD-like_hydrolase_sf"/>
</dbReference>
<comment type="caution">
    <text evidence="1">The sequence shown here is derived from an EMBL/GenBank/DDBJ whole genome shotgun (WGS) entry which is preliminary data.</text>
</comment>
<dbReference type="EMBL" id="JBHILM010000028">
    <property type="protein sequence ID" value="MFB5683610.1"/>
    <property type="molecule type" value="Genomic_DNA"/>
</dbReference>
<dbReference type="Proteomes" id="UP001580407">
    <property type="component" value="Unassembled WGS sequence"/>
</dbReference>
<dbReference type="InterPro" id="IPR036412">
    <property type="entry name" value="HAD-like_sf"/>
</dbReference>
<dbReference type="EC" id="3.-.-.-" evidence="1"/>
<proteinExistence type="predicted"/>
<dbReference type="GO" id="GO:0016787">
    <property type="term" value="F:hydrolase activity"/>
    <property type="evidence" value="ECO:0007669"/>
    <property type="project" value="UniProtKB-KW"/>
</dbReference>
<evidence type="ECO:0000313" key="2">
    <source>
        <dbReference type="Proteomes" id="UP001580407"/>
    </source>
</evidence>
<dbReference type="RefSeq" id="WP_375527335.1">
    <property type="nucleotide sequence ID" value="NZ_JBHILM010000028.1"/>
</dbReference>
<dbReference type="PANTHER" id="PTHR43434:SF1">
    <property type="entry name" value="PHOSPHOGLYCOLATE PHOSPHATASE"/>
    <property type="match status" value="1"/>
</dbReference>